<gene>
    <name evidence="1" type="ORF">Glove_290g53</name>
</gene>
<dbReference type="OrthoDB" id="2254916at2759"/>
<sequence length="62" mass="7385">MNTSFELRKMAFHWYMKSAERGNICEQNNLGSCHQHRIGTIKMKIISRETIWDNLILRMLST</sequence>
<dbReference type="AlphaFoldDB" id="A0A397I1R1"/>
<evidence type="ECO:0000313" key="1">
    <source>
        <dbReference type="EMBL" id="RHZ69132.1"/>
    </source>
</evidence>
<proteinExistence type="predicted"/>
<organism evidence="1 2">
    <name type="scientific">Diversispora epigaea</name>
    <dbReference type="NCBI Taxonomy" id="1348612"/>
    <lineage>
        <taxon>Eukaryota</taxon>
        <taxon>Fungi</taxon>
        <taxon>Fungi incertae sedis</taxon>
        <taxon>Mucoromycota</taxon>
        <taxon>Glomeromycotina</taxon>
        <taxon>Glomeromycetes</taxon>
        <taxon>Diversisporales</taxon>
        <taxon>Diversisporaceae</taxon>
        <taxon>Diversispora</taxon>
    </lineage>
</organism>
<reference evidence="1 2" key="1">
    <citation type="submission" date="2018-08" db="EMBL/GenBank/DDBJ databases">
        <title>Genome and evolution of the arbuscular mycorrhizal fungus Diversispora epigaea (formerly Glomus versiforme) and its bacterial endosymbionts.</title>
        <authorList>
            <person name="Sun X."/>
            <person name="Fei Z."/>
            <person name="Harrison M."/>
        </authorList>
    </citation>
    <scope>NUCLEOTIDE SEQUENCE [LARGE SCALE GENOMIC DNA]</scope>
    <source>
        <strain evidence="1 2">IT104</strain>
    </source>
</reference>
<dbReference type="Proteomes" id="UP000266861">
    <property type="component" value="Unassembled WGS sequence"/>
</dbReference>
<dbReference type="SUPFAM" id="SSF81901">
    <property type="entry name" value="HCP-like"/>
    <property type="match status" value="1"/>
</dbReference>
<accession>A0A397I1R1</accession>
<protein>
    <submittedName>
        <fullName evidence="1">Uncharacterized protein</fullName>
    </submittedName>
</protein>
<evidence type="ECO:0000313" key="2">
    <source>
        <dbReference type="Proteomes" id="UP000266861"/>
    </source>
</evidence>
<comment type="caution">
    <text evidence="1">The sequence shown here is derived from an EMBL/GenBank/DDBJ whole genome shotgun (WGS) entry which is preliminary data.</text>
</comment>
<dbReference type="EMBL" id="PQFF01000264">
    <property type="protein sequence ID" value="RHZ69132.1"/>
    <property type="molecule type" value="Genomic_DNA"/>
</dbReference>
<keyword evidence="2" id="KW-1185">Reference proteome</keyword>
<dbReference type="Gene3D" id="1.25.40.10">
    <property type="entry name" value="Tetratricopeptide repeat domain"/>
    <property type="match status" value="1"/>
</dbReference>
<dbReference type="InterPro" id="IPR011990">
    <property type="entry name" value="TPR-like_helical_dom_sf"/>
</dbReference>
<name>A0A397I1R1_9GLOM</name>